<gene>
    <name evidence="2" type="ORF">SAMN04487820_102415</name>
</gene>
<keyword evidence="3" id="KW-1185">Reference proteome</keyword>
<dbReference type="InterPro" id="IPR018727">
    <property type="entry name" value="DUF2267"/>
</dbReference>
<dbReference type="RefSeq" id="WP_176797809.1">
    <property type="nucleotide sequence ID" value="NZ_FNFM01000002.1"/>
</dbReference>
<dbReference type="AlphaFoldDB" id="A0A1G8X6R3"/>
<accession>A0A1G8X6R3</accession>
<dbReference type="Gene3D" id="1.10.490.110">
    <property type="entry name" value="Uncharacterized conserved protein DUF2267"/>
    <property type="match status" value="1"/>
</dbReference>
<organism evidence="2 3">
    <name type="scientific">Actinopolyspora mzabensis</name>
    <dbReference type="NCBI Taxonomy" id="995066"/>
    <lineage>
        <taxon>Bacteria</taxon>
        <taxon>Bacillati</taxon>
        <taxon>Actinomycetota</taxon>
        <taxon>Actinomycetes</taxon>
        <taxon>Actinopolysporales</taxon>
        <taxon>Actinopolysporaceae</taxon>
        <taxon>Actinopolyspora</taxon>
    </lineage>
</organism>
<reference evidence="3" key="1">
    <citation type="submission" date="2016-10" db="EMBL/GenBank/DDBJ databases">
        <authorList>
            <person name="Varghese N."/>
            <person name="Submissions S."/>
        </authorList>
    </citation>
    <scope>NUCLEOTIDE SEQUENCE [LARGE SCALE GENOMIC DNA]</scope>
    <source>
        <strain evidence="3">DSM 45460</strain>
    </source>
</reference>
<proteinExistence type="predicted"/>
<dbReference type="Proteomes" id="UP000199213">
    <property type="component" value="Unassembled WGS sequence"/>
</dbReference>
<dbReference type="EMBL" id="FNFM01000002">
    <property type="protein sequence ID" value="SDJ86223.1"/>
    <property type="molecule type" value="Genomic_DNA"/>
</dbReference>
<name>A0A1G8X6R3_ACTMZ</name>
<evidence type="ECO:0000256" key="1">
    <source>
        <dbReference type="SAM" id="MobiDB-lite"/>
    </source>
</evidence>
<sequence length="131" mass="14210">MAEIWQSEPMRDFAEQVRQSAGMSSADEASRVARATLTTLAEAVSAGQVDELAEGLPEELRNELSQRSGQARSLNKLEFLDRVSGEIATTDLETTEDQVRAVLSTLRQWAPAGETSDTVEQLPGSIAGLFQ</sequence>
<evidence type="ECO:0000313" key="2">
    <source>
        <dbReference type="EMBL" id="SDJ86223.1"/>
    </source>
</evidence>
<dbReference type="Pfam" id="PF10025">
    <property type="entry name" value="DUF2267"/>
    <property type="match status" value="1"/>
</dbReference>
<dbReference type="InterPro" id="IPR038282">
    <property type="entry name" value="DUF2267_sf"/>
</dbReference>
<protein>
    <submittedName>
        <fullName evidence="2">Uncharacterized conserved protein, DUF2267 family</fullName>
    </submittedName>
</protein>
<evidence type="ECO:0000313" key="3">
    <source>
        <dbReference type="Proteomes" id="UP000199213"/>
    </source>
</evidence>
<feature type="region of interest" description="Disordered" evidence="1">
    <location>
        <begin position="1"/>
        <end position="26"/>
    </location>
</feature>